<accession>A0ABQ0L510</accession>
<reference evidence="5" key="1">
    <citation type="submission" date="2014-09" db="EMBL/GenBank/DDBJ databases">
        <title>Genome sequence of the luminous mushroom Mycena chlorophos for searching fungal bioluminescence genes.</title>
        <authorList>
            <person name="Tanaka Y."/>
            <person name="Kasuga D."/>
            <person name="Oba Y."/>
            <person name="Hase S."/>
            <person name="Sato K."/>
            <person name="Oba Y."/>
            <person name="Sakakibara Y."/>
        </authorList>
    </citation>
    <scope>NUCLEOTIDE SEQUENCE</scope>
</reference>
<organism evidence="5 6">
    <name type="scientific">Mycena chlorophos</name>
    <name type="common">Agaric fungus</name>
    <name type="synonym">Agaricus chlorophos</name>
    <dbReference type="NCBI Taxonomy" id="658473"/>
    <lineage>
        <taxon>Eukaryota</taxon>
        <taxon>Fungi</taxon>
        <taxon>Dikarya</taxon>
        <taxon>Basidiomycota</taxon>
        <taxon>Agaricomycotina</taxon>
        <taxon>Agaricomycetes</taxon>
        <taxon>Agaricomycetidae</taxon>
        <taxon>Agaricales</taxon>
        <taxon>Marasmiineae</taxon>
        <taxon>Mycenaceae</taxon>
        <taxon>Mycena</taxon>
    </lineage>
</organism>
<protein>
    <recommendedName>
        <fullName evidence="4">Integrase catalytic domain-containing protein</fullName>
    </recommendedName>
</protein>
<dbReference type="Proteomes" id="UP000815677">
    <property type="component" value="Unassembled WGS sequence"/>
</dbReference>
<feature type="region of interest" description="Disordered" evidence="3">
    <location>
        <begin position="413"/>
        <end position="447"/>
    </location>
</feature>
<feature type="compositionally biased region" description="Basic residues" evidence="3">
    <location>
        <begin position="1072"/>
        <end position="1085"/>
    </location>
</feature>
<evidence type="ECO:0000313" key="5">
    <source>
        <dbReference type="EMBL" id="GAT46250.1"/>
    </source>
</evidence>
<dbReference type="Pfam" id="PF17921">
    <property type="entry name" value="Integrase_H2C2"/>
    <property type="match status" value="1"/>
</dbReference>
<dbReference type="Gene3D" id="3.10.10.10">
    <property type="entry name" value="HIV Type 1 Reverse Transcriptase, subunit A, domain 1"/>
    <property type="match status" value="1"/>
</dbReference>
<dbReference type="CDD" id="cd01647">
    <property type="entry name" value="RT_LTR"/>
    <property type="match status" value="1"/>
</dbReference>
<keyword evidence="1" id="KW-0694">RNA-binding</keyword>
<evidence type="ECO:0000256" key="2">
    <source>
        <dbReference type="ARBA" id="ARBA00023268"/>
    </source>
</evidence>
<dbReference type="SUPFAM" id="SSF53098">
    <property type="entry name" value="Ribonuclease H-like"/>
    <property type="match status" value="1"/>
</dbReference>
<feature type="non-terminal residue" evidence="5">
    <location>
        <position position="1"/>
    </location>
</feature>
<dbReference type="Gene3D" id="3.30.70.270">
    <property type="match status" value="2"/>
</dbReference>
<dbReference type="InterPro" id="IPR001584">
    <property type="entry name" value="Integrase_cat-core"/>
</dbReference>
<sequence>AGVYEPSNASYRSKFFGVVKKDGKSLRLVHALEPLNAVTIAHSGLPPATEELANHFAGRACGGCLDLYSGYDHRDIAEASRNYTTFQTPFGALRLVKLPMGWTNSVPIFHDDVTYILRDEIPHVTIPYIDDVPVRGPGSRYETADGKFETHPENAGIRRFVWEYFQDLNRVVQRVKYCGGTFSGSKSVLCAGEFHVVGHLVSFEGELADEDRVGVIERWGPLKDVSDVRRFLGTVGVLRMFIKDYAVLARPIQKLTRADVEFEWGPAQEKAMDRLKHALVNAPCLKPLNYEWDSDIVMAVDTSWMAVGIQIYQCDPADPWKRYYAKFASITLNRREAEFSQPKRELYGLKRALEAMQYWLLGCRRLVIETDAKYIQGMLNNPGMGPNATINRWIEQILMFKFKLKHVKGASFPPDGLSRRESQPGDQEWPPDDDGFEPNDPPEKHGEWDYFAEQPLGFDEFKDSIDTRGGYLQMVAGLALDVGDLERELALARVEEEAIAQQVRKEYATAGLVLPTYLQTHTVEDRLLPELDMRDDEARREPYGEGHRSRGARTQDERLPVVREWLADTLKRPAGLETDAEFRKFFRFASRFFLTKEGRLYRRGNGSPHRLVVEKERRMWMMRAAHDSLGHRGVFATKALLEVRFWWPDMEGDIRWYIKTCHLCQKRRLALIRAPPIVADTPSIFQKIHADVMHMSEKSNGCNFVADARCALTRYPEGRALREQTAKNVGMFLLEEVICRWGCPTWIVTDNGTPFVAAVKWLEAKYGIVGVKIAPYNSQANGVVERGHWDLRQSLFKATGGDLRRWYYFLPQVLWADRITARRGMGCSPYFAVTGAHPVLPLDVAEATWLAEYPDELVTTEELVGLRAKALAKHVMHVDEMRVRMKAERVASAAEYVEKYKHVIKDYVFGPGDVVLVRNTVDEDSPSARNREWWWGPLVVVRRTKGGAYIVCEFNGAVWHKKIGRWRVIPYEQRRKLTLGPHIEQLIDLSPAALDELENEPEDALEYHGKDYQFEGVRLKRVSEVDVGTSQGPVLDAADDEGAAETEEDESEPVPEVEEEPDPADEQESGLRRSKRPPRPRVRSS</sequence>
<evidence type="ECO:0000256" key="1">
    <source>
        <dbReference type="ARBA" id="ARBA00022884"/>
    </source>
</evidence>
<dbReference type="Gene3D" id="3.30.420.10">
    <property type="entry name" value="Ribonuclease H-like superfamily/Ribonuclease H"/>
    <property type="match status" value="1"/>
</dbReference>
<dbReference type="EMBL" id="DF842169">
    <property type="protein sequence ID" value="GAT46250.1"/>
    <property type="molecule type" value="Genomic_DNA"/>
</dbReference>
<dbReference type="Pfam" id="PF17919">
    <property type="entry name" value="RT_RNaseH_2"/>
    <property type="match status" value="1"/>
</dbReference>
<evidence type="ECO:0000313" key="6">
    <source>
        <dbReference type="Proteomes" id="UP000815677"/>
    </source>
</evidence>
<dbReference type="InterPro" id="IPR043128">
    <property type="entry name" value="Rev_trsase/Diguanyl_cyclase"/>
</dbReference>
<evidence type="ECO:0000259" key="4">
    <source>
        <dbReference type="PROSITE" id="PS50994"/>
    </source>
</evidence>
<feature type="domain" description="Integrase catalytic" evidence="4">
    <location>
        <begin position="678"/>
        <end position="837"/>
    </location>
</feature>
<dbReference type="InterPro" id="IPR041577">
    <property type="entry name" value="RT_RNaseH_2"/>
</dbReference>
<gene>
    <name evidence="5" type="ORF">MCHLO_03786</name>
</gene>
<dbReference type="PANTHER" id="PTHR37984">
    <property type="entry name" value="PROTEIN CBG26694"/>
    <property type="match status" value="1"/>
</dbReference>
<evidence type="ECO:0000256" key="3">
    <source>
        <dbReference type="SAM" id="MobiDB-lite"/>
    </source>
</evidence>
<dbReference type="InterPro" id="IPR012337">
    <property type="entry name" value="RNaseH-like_sf"/>
</dbReference>
<dbReference type="Gene3D" id="1.10.340.70">
    <property type="match status" value="1"/>
</dbReference>
<dbReference type="InterPro" id="IPR043502">
    <property type="entry name" value="DNA/RNA_pol_sf"/>
</dbReference>
<feature type="region of interest" description="Disordered" evidence="3">
    <location>
        <begin position="1027"/>
        <end position="1085"/>
    </location>
</feature>
<dbReference type="PANTHER" id="PTHR37984:SF5">
    <property type="entry name" value="PROTEIN NYNRIN-LIKE"/>
    <property type="match status" value="1"/>
</dbReference>
<dbReference type="InterPro" id="IPR050951">
    <property type="entry name" value="Retrovirus_Pol_polyprotein"/>
</dbReference>
<dbReference type="InterPro" id="IPR036397">
    <property type="entry name" value="RNaseH_sf"/>
</dbReference>
<dbReference type="PROSITE" id="PS50994">
    <property type="entry name" value="INTEGRASE"/>
    <property type="match status" value="1"/>
</dbReference>
<feature type="region of interest" description="Disordered" evidence="3">
    <location>
        <begin position="529"/>
        <end position="554"/>
    </location>
</feature>
<name>A0ABQ0L510_MYCCL</name>
<dbReference type="InterPro" id="IPR041588">
    <property type="entry name" value="Integrase_H2C2"/>
</dbReference>
<dbReference type="SUPFAM" id="SSF56672">
    <property type="entry name" value="DNA/RNA polymerases"/>
    <property type="match status" value="1"/>
</dbReference>
<keyword evidence="2" id="KW-0511">Multifunctional enzyme</keyword>
<feature type="compositionally biased region" description="Acidic residues" evidence="3">
    <location>
        <begin position="1037"/>
        <end position="1068"/>
    </location>
</feature>
<keyword evidence="6" id="KW-1185">Reference proteome</keyword>
<proteinExistence type="predicted"/>